<dbReference type="EMBL" id="CM040469">
    <property type="protein sequence ID" value="MCI4387146.1"/>
    <property type="molecule type" value="Genomic_DNA"/>
</dbReference>
<sequence length="744" mass="83227">MRTIITMIIILFMICVVADSAHTKIRQKRAWIIDSFTIEEECPGPFPYVLGEVNLEKKFQFRYSLVGSGATMDPKDVLRINDYTGQVFVQKKVDYETTKKLLVRFEARAENDRVDTRLGIEIKILDINDHAPAFSNKYYETTLNESVSQGELVMTVSASDGDDPTTPNGTFRFTVASVTPKTDNVEFYISQNNNTGSIYFKGCLDYEKAKKYTLLIKATDNGDKVQLSSTSTVVLNIADQNNHLPEIIGHTGTGKIKERESGVEVLRLQVTDKDRRGSPAWKAKFTLIGNQENYFKIQTDPKTNEGILTVIKAMDYEELTSKNVSIIVENEEPSFFCKVKTRTSQGLWDVETLSTRSRTGVSIIPKPYLVTIAVEDVNDPPEFVPPVRKIMIKENSLVGTLLDTLTVIDPDKTYGNSFHFVKGEDKDNWVSVDSKTGQVSVNKVMDRESPLVNHSTYSVIVYAVTKAQPPQTGTGTLVIYLGDENDNVPLLVEDTLSMCLSDEKTMTNITAVDLDLPPYSAPFHYELLEDDQMQGKWKIEPNHGTTVNLFRESPVYAGHYEIKIKISDNQGYGLVQKLSIAVCDCSSKPNCHVRSFMSQPSLSSSVIMILAFLLLLVIFLMALTLCKKQKKTMILFDDTPENLIMYNIEMPGTDCKVPFEMAHLIQSSVKMSSGILKQHSMLHNLAFPPAPASASPSHWWCHNRLLSYYPDHPCLATLSPQGPYAADKTLPAALHELPSTSSQP</sequence>
<reference evidence="1 2" key="1">
    <citation type="journal article" date="2022" name="bioRxiv">
        <title>An ancient truncated duplication of the anti-Mullerian hormone receptor type 2 gene is a potential conserved master sex determinant in the Pangasiidae catfish family.</title>
        <authorList>
            <person name="Wen M."/>
            <person name="Pan Q."/>
            <person name="Jouanno E."/>
            <person name="Montfort J."/>
            <person name="Zahm M."/>
            <person name="Cabau C."/>
            <person name="Klopp C."/>
            <person name="Iampietro C."/>
            <person name="Roques C."/>
            <person name="Bouchez O."/>
            <person name="Castinel A."/>
            <person name="Donnadieu C."/>
            <person name="Parrinello H."/>
            <person name="Poncet C."/>
            <person name="Belmonte E."/>
            <person name="Gautier V."/>
            <person name="Avarre J.-C."/>
            <person name="Dugue R."/>
            <person name="Gustiano R."/>
            <person name="Ha T.T.T."/>
            <person name="Campet M."/>
            <person name="Sriphairoj K."/>
            <person name="Ribolli J."/>
            <person name="de Almeida F.L."/>
            <person name="Desvignes T."/>
            <person name="Postlethwait J.H."/>
            <person name="Bucao C.F."/>
            <person name="Robinson-Rechavi M."/>
            <person name="Bobe J."/>
            <person name="Herpin A."/>
            <person name="Guiguen Y."/>
        </authorList>
    </citation>
    <scope>NUCLEOTIDE SEQUENCE [LARGE SCALE GENOMIC DNA]</scope>
    <source>
        <strain evidence="1">YG-Dec2019</strain>
    </source>
</reference>
<organism evidence="1 2">
    <name type="scientific">Pangasianodon gigas</name>
    <name type="common">Mekong giant catfish</name>
    <name type="synonym">Pangasius gigas</name>
    <dbReference type="NCBI Taxonomy" id="30993"/>
    <lineage>
        <taxon>Eukaryota</taxon>
        <taxon>Metazoa</taxon>
        <taxon>Chordata</taxon>
        <taxon>Craniata</taxon>
        <taxon>Vertebrata</taxon>
        <taxon>Euteleostomi</taxon>
        <taxon>Actinopterygii</taxon>
        <taxon>Neopterygii</taxon>
        <taxon>Teleostei</taxon>
        <taxon>Ostariophysi</taxon>
        <taxon>Siluriformes</taxon>
        <taxon>Pangasiidae</taxon>
        <taxon>Pangasianodon</taxon>
    </lineage>
</organism>
<accession>A0ACC5X7A0</accession>
<keyword evidence="2" id="KW-1185">Reference proteome</keyword>
<protein>
    <submittedName>
        <fullName evidence="1">Uncharacterized protein</fullName>
    </submittedName>
</protein>
<comment type="caution">
    <text evidence="1">The sequence shown here is derived from an EMBL/GenBank/DDBJ whole genome shotgun (WGS) entry which is preliminary data.</text>
</comment>
<gene>
    <name evidence="1" type="ORF">PGIGA_G00070790</name>
</gene>
<evidence type="ECO:0000313" key="2">
    <source>
        <dbReference type="Proteomes" id="UP000829447"/>
    </source>
</evidence>
<dbReference type="Proteomes" id="UP000829447">
    <property type="component" value="Linkage Group LG16"/>
</dbReference>
<proteinExistence type="predicted"/>
<name>A0ACC5X7A0_PANGG</name>
<evidence type="ECO:0000313" key="1">
    <source>
        <dbReference type="EMBL" id="MCI4387146.1"/>
    </source>
</evidence>